<sequence length="125" mass="13617">MLIREFIRAIGPASWAVIALCVLALFVMGWCAATAPSRERAKQDRVAEAANAKARTTGAASHDRAADDRLTDLKINNRLEKERTDAVSSIPDARPTAGRVALACHRLREQGTRDADLPPECRPGR</sequence>
<keyword evidence="2" id="KW-0472">Membrane</keyword>
<dbReference type="KEGG" id="bdm:EQG53_02245"/>
<dbReference type="RefSeq" id="WP_128718970.1">
    <property type="nucleotide sequence ID" value="NZ_BJNC01000051.1"/>
</dbReference>
<dbReference type="AlphaFoldDB" id="A0A410NTN7"/>
<evidence type="ECO:0000313" key="4">
    <source>
        <dbReference type="EMBL" id="QQB89375.1"/>
    </source>
</evidence>
<keyword evidence="2" id="KW-1133">Transmembrane helix</keyword>
<evidence type="ECO:0000313" key="5">
    <source>
        <dbReference type="Proteomes" id="UP000287388"/>
    </source>
</evidence>
<evidence type="ECO:0000256" key="1">
    <source>
        <dbReference type="SAM" id="MobiDB-lite"/>
    </source>
</evidence>
<feature type="region of interest" description="Disordered" evidence="1">
    <location>
        <begin position="41"/>
        <end position="67"/>
    </location>
</feature>
<evidence type="ECO:0000313" key="6">
    <source>
        <dbReference type="Proteomes" id="UP000596117"/>
    </source>
</evidence>
<gene>
    <name evidence="3" type="ORF">EQG53_02245</name>
    <name evidence="4" type="ORF">I6H83_02715</name>
</gene>
<dbReference type="Proteomes" id="UP000287388">
    <property type="component" value="Chromosome"/>
</dbReference>
<proteinExistence type="predicted"/>
<dbReference type="EMBL" id="CP066026">
    <property type="protein sequence ID" value="QQB89375.1"/>
    <property type="molecule type" value="Genomic_DNA"/>
</dbReference>
<feature type="compositionally biased region" description="Low complexity" evidence="1">
    <location>
        <begin position="48"/>
        <end position="60"/>
    </location>
</feature>
<evidence type="ECO:0000256" key="2">
    <source>
        <dbReference type="SAM" id="Phobius"/>
    </source>
</evidence>
<reference evidence="4 6" key="2">
    <citation type="submission" date="2020-12" db="EMBL/GenBank/DDBJ databases">
        <title>FDA dAtabase for Regulatory Grade micrObial Sequences (FDA-ARGOS): Supporting development and validation of Infectious Disease Dx tests.</title>
        <authorList>
            <person name="Kerrigan L."/>
            <person name="Long C."/>
            <person name="Tallon L."/>
            <person name="Sadzewicz L."/>
            <person name="Zhao X."/>
            <person name="Boylan J."/>
            <person name="Ott S."/>
            <person name="Bowen H."/>
            <person name="Vavikolanu K."/>
            <person name="Mehta A."/>
            <person name="Aluvathingal J."/>
            <person name="Nadendla S."/>
            <person name="Yan Y."/>
            <person name="Sichtig H."/>
        </authorList>
    </citation>
    <scope>NUCLEOTIDE SEQUENCE [LARGE SCALE GENOMIC DNA]</scope>
    <source>
        <strain evidence="4 6">FDAARGOS_1026</strain>
    </source>
</reference>
<keyword evidence="2" id="KW-0812">Transmembrane</keyword>
<protein>
    <submittedName>
        <fullName evidence="3">Uncharacterized protein</fullName>
    </submittedName>
</protein>
<accession>A0A410NTN7</accession>
<organism evidence="3 5">
    <name type="scientific">Brevundimonas diminuta</name>
    <name type="common">Pseudomonas diminuta</name>
    <dbReference type="NCBI Taxonomy" id="293"/>
    <lineage>
        <taxon>Bacteria</taxon>
        <taxon>Pseudomonadati</taxon>
        <taxon>Pseudomonadota</taxon>
        <taxon>Alphaproteobacteria</taxon>
        <taxon>Caulobacterales</taxon>
        <taxon>Caulobacteraceae</taxon>
        <taxon>Brevundimonas</taxon>
    </lineage>
</organism>
<keyword evidence="6" id="KW-1185">Reference proteome</keyword>
<dbReference type="EMBL" id="CP035093">
    <property type="protein sequence ID" value="QAT13269.1"/>
    <property type="molecule type" value="Genomic_DNA"/>
</dbReference>
<reference evidence="3 5" key="1">
    <citation type="submission" date="2019-01" db="EMBL/GenBank/DDBJ databases">
        <title>Brevundimonas diminuta Genome sequencing and assembly.</title>
        <authorList>
            <person name="Chen H."/>
        </authorList>
    </citation>
    <scope>NUCLEOTIDE SEQUENCE [LARGE SCALE GENOMIC DNA]</scope>
    <source>
        <strain evidence="3">ATCC</strain>
        <strain evidence="5">ATCC(B) 19146</strain>
    </source>
</reference>
<evidence type="ECO:0000313" key="3">
    <source>
        <dbReference type="EMBL" id="QAT13269.1"/>
    </source>
</evidence>
<feature type="transmembrane region" description="Helical" evidence="2">
    <location>
        <begin position="12"/>
        <end position="35"/>
    </location>
</feature>
<name>A0A410NTN7_BREDI</name>
<dbReference type="Proteomes" id="UP000596117">
    <property type="component" value="Chromosome"/>
</dbReference>